<keyword evidence="3" id="KW-1185">Reference proteome</keyword>
<dbReference type="Proteomes" id="UP000800096">
    <property type="component" value="Unassembled WGS sequence"/>
</dbReference>
<sequence length="131" mass="15061">MNYQYAPKHAKKRRQSMQPNPLDASSPQAHKHRQADNRESIHLNPTPTPAPKRVSTRARYHMSPASHHLRVASHHLPHETSLVRVAPPYTSAQYVPRRGKRGNVLFFCMHAAIMSRELSESPLFSERRTKL</sequence>
<evidence type="ECO:0000256" key="1">
    <source>
        <dbReference type="SAM" id="MobiDB-lite"/>
    </source>
</evidence>
<proteinExistence type="predicted"/>
<protein>
    <submittedName>
        <fullName evidence="2">Uncharacterized protein</fullName>
    </submittedName>
</protein>
<feature type="region of interest" description="Disordered" evidence="1">
    <location>
        <begin position="1"/>
        <end position="61"/>
    </location>
</feature>
<feature type="compositionally biased region" description="Polar residues" evidence="1">
    <location>
        <begin position="16"/>
        <end position="28"/>
    </location>
</feature>
<accession>A0A6A5QNC9</accession>
<organism evidence="2 3">
    <name type="scientific">Ampelomyces quisqualis</name>
    <name type="common">Powdery mildew agent</name>
    <dbReference type="NCBI Taxonomy" id="50730"/>
    <lineage>
        <taxon>Eukaryota</taxon>
        <taxon>Fungi</taxon>
        <taxon>Dikarya</taxon>
        <taxon>Ascomycota</taxon>
        <taxon>Pezizomycotina</taxon>
        <taxon>Dothideomycetes</taxon>
        <taxon>Pleosporomycetidae</taxon>
        <taxon>Pleosporales</taxon>
        <taxon>Pleosporineae</taxon>
        <taxon>Phaeosphaeriaceae</taxon>
        <taxon>Ampelomyces</taxon>
    </lineage>
</organism>
<dbReference type="AlphaFoldDB" id="A0A6A5QNC9"/>
<evidence type="ECO:0000313" key="2">
    <source>
        <dbReference type="EMBL" id="KAF1916014.1"/>
    </source>
</evidence>
<gene>
    <name evidence="2" type="ORF">BDU57DRAFT_515853</name>
</gene>
<name>A0A6A5QNC9_AMPQU</name>
<reference evidence="2" key="1">
    <citation type="journal article" date="2020" name="Stud. Mycol.">
        <title>101 Dothideomycetes genomes: a test case for predicting lifestyles and emergence of pathogens.</title>
        <authorList>
            <person name="Haridas S."/>
            <person name="Albert R."/>
            <person name="Binder M."/>
            <person name="Bloem J."/>
            <person name="Labutti K."/>
            <person name="Salamov A."/>
            <person name="Andreopoulos B."/>
            <person name="Baker S."/>
            <person name="Barry K."/>
            <person name="Bills G."/>
            <person name="Bluhm B."/>
            <person name="Cannon C."/>
            <person name="Castanera R."/>
            <person name="Culley D."/>
            <person name="Daum C."/>
            <person name="Ezra D."/>
            <person name="Gonzalez J."/>
            <person name="Henrissat B."/>
            <person name="Kuo A."/>
            <person name="Liang C."/>
            <person name="Lipzen A."/>
            <person name="Lutzoni F."/>
            <person name="Magnuson J."/>
            <person name="Mondo S."/>
            <person name="Nolan M."/>
            <person name="Ohm R."/>
            <person name="Pangilinan J."/>
            <person name="Park H.-J."/>
            <person name="Ramirez L."/>
            <person name="Alfaro M."/>
            <person name="Sun H."/>
            <person name="Tritt A."/>
            <person name="Yoshinaga Y."/>
            <person name="Zwiers L.-H."/>
            <person name="Turgeon B."/>
            <person name="Goodwin S."/>
            <person name="Spatafora J."/>
            <person name="Crous P."/>
            <person name="Grigoriev I."/>
        </authorList>
    </citation>
    <scope>NUCLEOTIDE SEQUENCE</scope>
    <source>
        <strain evidence="2">HMLAC05119</strain>
    </source>
</reference>
<dbReference type="EMBL" id="ML979135">
    <property type="protein sequence ID" value="KAF1916014.1"/>
    <property type="molecule type" value="Genomic_DNA"/>
</dbReference>
<evidence type="ECO:0000313" key="3">
    <source>
        <dbReference type="Proteomes" id="UP000800096"/>
    </source>
</evidence>